<organism evidence="1">
    <name type="scientific">Yersinia enterocolitica</name>
    <dbReference type="NCBI Taxonomy" id="630"/>
    <lineage>
        <taxon>Bacteria</taxon>
        <taxon>Pseudomonadati</taxon>
        <taxon>Pseudomonadota</taxon>
        <taxon>Gammaproteobacteria</taxon>
        <taxon>Enterobacterales</taxon>
        <taxon>Yersiniaceae</taxon>
        <taxon>Yersinia</taxon>
    </lineage>
</organism>
<accession>B0RKW3</accession>
<evidence type="ECO:0000313" key="1">
    <source>
        <dbReference type="EMBL" id="CAP20213.1"/>
    </source>
</evidence>
<keyword evidence="1" id="KW-0614">Plasmid</keyword>
<sequence length="254" mass="29919">MGSATERYFDRMEQERENWIMERLPPDLDEDSPEYEMLSLKYDAIEQERHDKAEYEYEQQLQFERDEQIEWLSKNPHVKIFKSFNREIFSLRNNLEDANITLRKMKYSYLVTLLEAYLGEAIQSIVVSDKRFLRNAICNVDKLSDLNIKLKDIYIENMALNKTISLLNDTLYHRIPTVIKLYENIIGIKLNLEVNEIEKIMLLRHDIVHRNGKDKNGNTLDVSIETLNHAINEVSGFSAIIHHSLDKAISKINS</sequence>
<dbReference type="KEGG" id="yef:FORC2_p049"/>
<proteinExistence type="predicted"/>
<dbReference type="EMBL" id="AM905950">
    <property type="protein sequence ID" value="CAP20213.1"/>
    <property type="molecule type" value="Genomic_DNA"/>
</dbReference>
<reference evidence="1" key="1">
    <citation type="journal article" date="2008" name="J. Bacteriol.">
        <title>Genetic and functional properties of the self-transmissible Yersinia enterocolitica plasmid pYE854, which mobilizes the virulence plasmid pYV.</title>
        <authorList>
            <person name="Hammerl J.A."/>
            <person name="Klein I."/>
            <person name="Lanka E."/>
            <person name="Appel B."/>
            <person name="Hertwig S."/>
        </authorList>
    </citation>
    <scope>NUCLEOTIDE SEQUENCE [LARGE SCALE GENOMIC DNA]</scope>
    <source>
        <strain evidence="1">29854</strain>
        <plasmid evidence="1">pYE854</plasmid>
    </source>
</reference>
<dbReference type="PATRIC" id="fig|630.128.peg.4519"/>
<dbReference type="AlphaFoldDB" id="B0RKW3"/>
<evidence type="ECO:0008006" key="2">
    <source>
        <dbReference type="Google" id="ProtNLM"/>
    </source>
</evidence>
<name>B0RKW3_YEREN</name>
<dbReference type="RefSeq" id="WP_012291361.1">
    <property type="nucleotide sequence ID" value="NC_010377.1"/>
</dbReference>
<protein>
    <recommendedName>
        <fullName evidence="2">RiboL-PSP-HEPN domain-containing protein</fullName>
    </recommendedName>
</protein>
<geneLocation type="plasmid" evidence="1">
    <name>pYE854</name>
</geneLocation>